<feature type="domain" description="Enoyl reductase (ER)" evidence="3">
    <location>
        <begin position="2"/>
        <end position="331"/>
    </location>
</feature>
<dbReference type="Pfam" id="PF13602">
    <property type="entry name" value="ADH_zinc_N_2"/>
    <property type="match status" value="1"/>
</dbReference>
<comment type="caution">
    <text evidence="4">The sequence shown here is derived from an EMBL/GenBank/DDBJ whole genome shotgun (WGS) entry which is preliminary data.</text>
</comment>
<sequence length="337" mass="36903">MVVDRPAQPQHRDLLVRVHAISINPVDTKIRASMGSQPASETLRILGWDAVGDVVEVGSEASLFHAGERVWYAGDITRQGSYAEYQLVDERIVGHAPASLDDAHAAAMPLTSLTAWEALFDKLGIEHDSHPATINPTSTQAIDTSQRQTLLVVGAAGGVGSMVIQLAHRLTTLRIIALASRDESQQWALDMGADEVVDYHEGNLARQIQALAPAGIDWIFSAYSKGNIELYNTVMKPFGEIVAIDDENDLDWYSLKDKALSWHWEFMFARAKHHAPDMIRQHEILDAVAELVDLGIIRSTLARQLGPVNAESIDKAHRMVKSGHMVGKVAISGTSPE</sequence>
<name>A0A261GAF1_9BIFI</name>
<keyword evidence="5" id="KW-1185">Reference proteome</keyword>
<dbReference type="Proteomes" id="UP000216451">
    <property type="component" value="Unassembled WGS sequence"/>
</dbReference>
<keyword evidence="2" id="KW-0862">Zinc</keyword>
<dbReference type="GO" id="GO:0008270">
    <property type="term" value="F:zinc ion binding"/>
    <property type="evidence" value="ECO:0007669"/>
    <property type="project" value="InterPro"/>
</dbReference>
<dbReference type="Gene3D" id="3.40.50.720">
    <property type="entry name" value="NAD(P)-binding Rossmann-like Domain"/>
    <property type="match status" value="1"/>
</dbReference>
<dbReference type="InterPro" id="IPR014182">
    <property type="entry name" value="ADH_Zn_typ-1"/>
</dbReference>
<evidence type="ECO:0000313" key="4">
    <source>
        <dbReference type="EMBL" id="OZG68399.1"/>
    </source>
</evidence>
<dbReference type="InterPro" id="IPR013154">
    <property type="entry name" value="ADH-like_N"/>
</dbReference>
<dbReference type="Gene3D" id="3.90.180.10">
    <property type="entry name" value="Medium-chain alcohol dehydrogenases, catalytic domain"/>
    <property type="match status" value="1"/>
</dbReference>
<dbReference type="EMBL" id="MWXA01000002">
    <property type="protein sequence ID" value="OZG68399.1"/>
    <property type="molecule type" value="Genomic_DNA"/>
</dbReference>
<organism evidence="4 5">
    <name type="scientific">Bifidobacterium aquikefiri</name>
    <dbReference type="NCBI Taxonomy" id="1653207"/>
    <lineage>
        <taxon>Bacteria</taxon>
        <taxon>Bacillati</taxon>
        <taxon>Actinomycetota</taxon>
        <taxon>Actinomycetes</taxon>
        <taxon>Bifidobacteriales</taxon>
        <taxon>Bifidobacteriaceae</taxon>
        <taxon>Bifidobacterium</taxon>
    </lineage>
</organism>
<dbReference type="CDD" id="cd08252">
    <property type="entry name" value="AL_MDR"/>
    <property type="match status" value="1"/>
</dbReference>
<dbReference type="GO" id="GO:0016491">
    <property type="term" value="F:oxidoreductase activity"/>
    <property type="evidence" value="ECO:0007669"/>
    <property type="project" value="UniProtKB-KW"/>
</dbReference>
<dbReference type="InterPro" id="IPR020843">
    <property type="entry name" value="ER"/>
</dbReference>
<dbReference type="NCBIfam" id="TIGR02817">
    <property type="entry name" value="adh_fam_1"/>
    <property type="match status" value="1"/>
</dbReference>
<dbReference type="InterPro" id="IPR051603">
    <property type="entry name" value="Zinc-ADH_QOR/CCCR"/>
</dbReference>
<evidence type="ECO:0000256" key="2">
    <source>
        <dbReference type="RuleBase" id="RU364000"/>
    </source>
</evidence>
<dbReference type="SUPFAM" id="SSF50129">
    <property type="entry name" value="GroES-like"/>
    <property type="match status" value="1"/>
</dbReference>
<keyword evidence="1" id="KW-0521">NADP</keyword>
<comment type="similarity">
    <text evidence="2">Belongs to the zinc-containing alcohol dehydrogenase family. Quinone oxidoreductase subfamily.</text>
</comment>
<dbReference type="Pfam" id="PF08240">
    <property type="entry name" value="ADH_N"/>
    <property type="match status" value="1"/>
</dbReference>
<dbReference type="InterPro" id="IPR036291">
    <property type="entry name" value="NAD(P)-bd_dom_sf"/>
</dbReference>
<accession>A0A261GAF1</accession>
<dbReference type="SUPFAM" id="SSF51735">
    <property type="entry name" value="NAD(P)-binding Rossmann-fold domains"/>
    <property type="match status" value="1"/>
</dbReference>
<dbReference type="AlphaFoldDB" id="A0A261GAF1"/>
<dbReference type="InterPro" id="IPR011032">
    <property type="entry name" value="GroES-like_sf"/>
</dbReference>
<evidence type="ECO:0000256" key="1">
    <source>
        <dbReference type="ARBA" id="ARBA00022857"/>
    </source>
</evidence>
<keyword evidence="2" id="KW-0479">Metal-binding</keyword>
<evidence type="ECO:0000313" key="5">
    <source>
        <dbReference type="Proteomes" id="UP000216451"/>
    </source>
</evidence>
<dbReference type="PANTHER" id="PTHR44154:SF1">
    <property type="entry name" value="QUINONE OXIDOREDUCTASE"/>
    <property type="match status" value="1"/>
</dbReference>
<proteinExistence type="inferred from homology"/>
<gene>
    <name evidence="4" type="ORF">BAQU_0216</name>
</gene>
<dbReference type="PANTHER" id="PTHR44154">
    <property type="entry name" value="QUINONE OXIDOREDUCTASE"/>
    <property type="match status" value="1"/>
</dbReference>
<protein>
    <recommendedName>
        <fullName evidence="2">Zinc-type alcohol dehydrogenase-like protein</fullName>
    </recommendedName>
</protein>
<reference evidence="4 5" key="1">
    <citation type="journal article" date="2017" name="BMC Genomics">
        <title>Comparative genomic and phylogenomic analyses of the Bifidobacteriaceae family.</title>
        <authorList>
            <person name="Lugli G.A."/>
            <person name="Milani C."/>
            <person name="Turroni F."/>
            <person name="Duranti S."/>
            <person name="Mancabelli L."/>
            <person name="Mangifesta M."/>
            <person name="Ferrario C."/>
            <person name="Modesto M."/>
            <person name="Mattarelli P."/>
            <person name="Jiri K."/>
            <person name="van Sinderen D."/>
            <person name="Ventura M."/>
        </authorList>
    </citation>
    <scope>NUCLEOTIDE SEQUENCE [LARGE SCALE GENOMIC DNA]</scope>
    <source>
        <strain evidence="4 5">LMG 28769</strain>
    </source>
</reference>
<keyword evidence="2" id="KW-0560">Oxidoreductase</keyword>
<evidence type="ECO:0000259" key="3">
    <source>
        <dbReference type="SMART" id="SM00829"/>
    </source>
</evidence>
<dbReference type="SMART" id="SM00829">
    <property type="entry name" value="PKS_ER"/>
    <property type="match status" value="1"/>
</dbReference>